<sequence>MERTNNNFNLFDFDVEGFAQAYYQQSRAGQQSGNTSEQASFEQQMGELQLNSPDESSVTSSSPDESPKRGGGEIRRTDLGGSMRMPPHSPLMDNSFSSTRHSVDIPRARFRDSAQVPPQSNLRDDLFSSARHTLQSEEQPAVQTKNSKNRGLWSRIKSGVGKALGARRSEKPSGSTAQDEVLSTKFRVDYAKQPGRTRGVPQEDEELFEDFKSKAKVTRDDGTGKAVGDGTVKNAVADLRNFSAWLSQNGRPSIADRIGNPELEAGLDRDVEAYAKDSKKDPKLTRRRTNAALKKLRDVGAGKALSADIRRLIPYATDATLIDMLAEAEKATARIEPKTVDRRARRLYRLSDWLQTRERGAMAGRLNDAGLAKDVEEYERETEDTKINADLLRLQRYQQVLEANRALGLAPPESAPPFAAEGARQPASPQELPATPATPSEGAWDWFRNQMRDPASSSFTPHHGPQPSSLQELPATPTTPSAGAWDWFREQMQEPASSSFTPQQGLQPSSLQELPATPATPSVGAWNWFREQIQEPASPSSARRPSSDVYGGLEPLVNLNPPTPYELRDDAHSVPAPDLARPPSFVGPSGAPQELLDIGSIVGEGWRHGSQSASDVLIDVLSNVNLMPNQFGPSQFAINGEHYSATFGPGGRRDVRLIHHPRARPMNEAGPSRQPIADLGFLIRGGWQHRERWLPPYLVRALEGEHLLPEAGRPTYINIRGVPYRAELLETDGGSRVRIYPEAG</sequence>
<feature type="region of interest" description="Disordered" evidence="1">
    <location>
        <begin position="26"/>
        <end position="99"/>
    </location>
</feature>
<evidence type="ECO:0000313" key="3">
    <source>
        <dbReference type="Proteomes" id="UP000092839"/>
    </source>
</evidence>
<dbReference type="EMBL" id="CP016428">
    <property type="protein sequence ID" value="ANW02787.1"/>
    <property type="molecule type" value="Genomic_DNA"/>
</dbReference>
<feature type="compositionally biased region" description="Low complexity" evidence="1">
    <location>
        <begin position="410"/>
        <end position="423"/>
    </location>
</feature>
<feature type="compositionally biased region" description="Low complexity" evidence="1">
    <location>
        <begin position="52"/>
        <end position="64"/>
    </location>
</feature>
<protein>
    <submittedName>
        <fullName evidence="2">Uncharacterized protein</fullName>
    </submittedName>
</protein>
<feature type="compositionally biased region" description="Polar residues" evidence="1">
    <location>
        <begin position="132"/>
        <end position="146"/>
    </location>
</feature>
<feature type="region of interest" description="Disordered" evidence="1">
    <location>
        <begin position="409"/>
        <end position="518"/>
    </location>
</feature>
<proteinExistence type="predicted"/>
<feature type="compositionally biased region" description="Basic and acidic residues" evidence="1">
    <location>
        <begin position="65"/>
        <end position="78"/>
    </location>
</feature>
<feature type="compositionally biased region" description="Polar residues" evidence="1">
    <location>
        <begin position="494"/>
        <end position="512"/>
    </location>
</feature>
<dbReference type="RefSeq" id="WP_065729987.1">
    <property type="nucleotide sequence ID" value="NZ_CP016428.1"/>
</dbReference>
<name>A0A1B1UJB1_9BRAD</name>
<evidence type="ECO:0000256" key="1">
    <source>
        <dbReference type="SAM" id="MobiDB-lite"/>
    </source>
</evidence>
<reference evidence="2 3" key="1">
    <citation type="submission" date="2016-07" db="EMBL/GenBank/DDBJ databases">
        <title>Complete genome sequence of Bradyrhizobium icense LMTR 13T, a potential inoculant strain isolated from lima bean (Phaseolus lunatus) in Peru.</title>
        <authorList>
            <person name="Ormeno-Orrillo E."/>
            <person name="Duran D."/>
            <person name="Rogel M.A."/>
            <person name="Rey L."/>
            <person name="Imperial J."/>
            <person name="Ruiz-Argueso T."/>
            <person name="Martinez-Romero E."/>
        </authorList>
    </citation>
    <scope>NUCLEOTIDE SEQUENCE [LARGE SCALE GENOMIC DNA]</scope>
    <source>
        <strain evidence="2 3">LMTR 13</strain>
    </source>
</reference>
<feature type="compositionally biased region" description="Polar residues" evidence="1">
    <location>
        <begin position="455"/>
        <end position="481"/>
    </location>
</feature>
<dbReference type="AlphaFoldDB" id="A0A1B1UJB1"/>
<accession>A0A1B1UJB1</accession>
<organism evidence="2 3">
    <name type="scientific">Bradyrhizobium icense</name>
    <dbReference type="NCBI Taxonomy" id="1274631"/>
    <lineage>
        <taxon>Bacteria</taxon>
        <taxon>Pseudomonadati</taxon>
        <taxon>Pseudomonadota</taxon>
        <taxon>Alphaproteobacteria</taxon>
        <taxon>Hyphomicrobiales</taxon>
        <taxon>Nitrobacteraceae</taxon>
        <taxon>Bradyrhizobium</taxon>
    </lineage>
</organism>
<feature type="compositionally biased region" description="Polar residues" evidence="1">
    <location>
        <begin position="26"/>
        <end position="43"/>
    </location>
</feature>
<dbReference type="Proteomes" id="UP000092839">
    <property type="component" value="Chromosome"/>
</dbReference>
<keyword evidence="3" id="KW-1185">Reference proteome</keyword>
<evidence type="ECO:0000313" key="2">
    <source>
        <dbReference type="EMBL" id="ANW02787.1"/>
    </source>
</evidence>
<dbReference type="KEGG" id="bic:LMTR13_24100"/>
<feature type="region of interest" description="Disordered" evidence="1">
    <location>
        <begin position="132"/>
        <end position="181"/>
    </location>
</feature>
<gene>
    <name evidence="2" type="ORF">LMTR13_24100</name>
</gene>